<feature type="domain" description="Bacterial repeat" evidence="2">
    <location>
        <begin position="692"/>
        <end position="762"/>
    </location>
</feature>
<dbReference type="RefSeq" id="WP_315623611.1">
    <property type="nucleotide sequence ID" value="NZ_JAUHMF010000001.1"/>
</dbReference>
<sequence length="843" mass="91048">MNKKAQAMAKAGKMLLLVSLLFSLFWFSPQSQVTAEAEGPNIDVWYGDVQYFGDPGLPGRQIYILGNVSDSDGVKSLAFSLNNGAFELLQLGPFPVSPHGPRLLYGAGDFAVELFDGELREGINTLVLRAIDNSENTTERTVLINYTHNKKWPLPTTTTWGVDSGTWQKQAQVLTGKWDFAAGSVRTNQVGYDRMIAIGDMGWRDYEVRVDVTINDVDDAQGFNEPSNGPGVGLLLRWTGHTDEPYSDVGSHCYPEGGLVAPKCGYLPYGAIGWLRWQDPDDLSDVNLQLLINNPLIPNETPFSLGSTITFTYKMRVETLNDGRPKYSLKVWRAENPEPSSWSLVGEGKVGDPISGSVVLLAHHVDATFSDVTVTPLELDLPASSAQSDDFNMCSLDTTRWTLINPVGDGNQGIGEPYTNDAHLFLSLPASVEHDMNARDDSGGNKTMRIVQMINDTDFIFEAKFDSSVQSSSSNIRPFQGMMVEENASPAKRWIRADFYSQGNGTRLYVATYEGALNVRSGSEEGKLVWFDAPVIEGNPTPLYLRMERYGSRWIISIKGPSDPDWQTVVNVPFLVQAARVGLYAGNAYGSNSPEFAAKIDYFQNLASPISDEDALRNTLTINVNPTGGGTVIKAPDLGEYNCGQTVGLVANANPGHTFANWSGDLNGTNPSGSVVMNGPKVISANFSSIPYTLTVNVIGNGTVTKNPDKATYVYGDEVTLTALPQAGWSFSGWSGGASGSAGSTTVTITGNTTVGATFTQDQYTLTVNVIGGGTVTKSPDKATYTYGEAVTLTANPQSTWTFVGWSGGLSGLSNPVTLTMSGNTTIQATFSTNRVFIPLVLR</sequence>
<proteinExistence type="predicted"/>
<feature type="domain" description="Bacterial repeat" evidence="2">
    <location>
        <begin position="764"/>
        <end position="834"/>
    </location>
</feature>
<protein>
    <recommendedName>
        <fullName evidence="2">Bacterial repeat domain-containing protein</fullName>
    </recommendedName>
</protein>
<gene>
    <name evidence="3" type="ORF">QYE77_01690</name>
</gene>
<dbReference type="Pfam" id="PF18998">
    <property type="entry name" value="Flg_new_2"/>
    <property type="match status" value="3"/>
</dbReference>
<keyword evidence="1" id="KW-0732">Signal</keyword>
<dbReference type="InterPro" id="IPR044060">
    <property type="entry name" value="Bacterial_rp_domain"/>
</dbReference>
<evidence type="ECO:0000256" key="1">
    <source>
        <dbReference type="SAM" id="SignalP"/>
    </source>
</evidence>
<feature type="chain" id="PRO_5046629342" description="Bacterial repeat domain-containing protein" evidence="1">
    <location>
        <begin position="36"/>
        <end position="843"/>
    </location>
</feature>
<evidence type="ECO:0000313" key="4">
    <source>
        <dbReference type="Proteomes" id="UP001254165"/>
    </source>
</evidence>
<evidence type="ECO:0000259" key="2">
    <source>
        <dbReference type="Pfam" id="PF18998"/>
    </source>
</evidence>
<evidence type="ECO:0000313" key="3">
    <source>
        <dbReference type="EMBL" id="MDT8896960.1"/>
    </source>
</evidence>
<feature type="signal peptide" evidence="1">
    <location>
        <begin position="1"/>
        <end position="35"/>
    </location>
</feature>
<organism evidence="3 4">
    <name type="scientific">Thermanaerothrix solaris</name>
    <dbReference type="NCBI Taxonomy" id="3058434"/>
    <lineage>
        <taxon>Bacteria</taxon>
        <taxon>Bacillati</taxon>
        <taxon>Chloroflexota</taxon>
        <taxon>Anaerolineae</taxon>
        <taxon>Anaerolineales</taxon>
        <taxon>Anaerolineaceae</taxon>
        <taxon>Thermanaerothrix</taxon>
    </lineage>
</organism>
<dbReference type="EMBL" id="JAUHMF010000001">
    <property type="protein sequence ID" value="MDT8896960.1"/>
    <property type="molecule type" value="Genomic_DNA"/>
</dbReference>
<reference evidence="3 4" key="1">
    <citation type="submission" date="2023-07" db="EMBL/GenBank/DDBJ databases">
        <title>Novel species of Thermanaerothrix with wide hydrolytic capabilities.</title>
        <authorList>
            <person name="Zayulina K.S."/>
            <person name="Podosokorskaya O.A."/>
            <person name="Elcheninov A.G."/>
        </authorList>
    </citation>
    <scope>NUCLEOTIDE SEQUENCE [LARGE SCALE GENOMIC DNA]</scope>
    <source>
        <strain evidence="3 4">4228-RoL</strain>
    </source>
</reference>
<dbReference type="Proteomes" id="UP001254165">
    <property type="component" value="Unassembled WGS sequence"/>
</dbReference>
<accession>A0ABU3NJC9</accession>
<name>A0ABU3NJC9_9CHLR</name>
<keyword evidence="4" id="KW-1185">Reference proteome</keyword>
<feature type="domain" description="Bacterial repeat" evidence="2">
    <location>
        <begin position="621"/>
        <end position="690"/>
    </location>
</feature>
<comment type="caution">
    <text evidence="3">The sequence shown here is derived from an EMBL/GenBank/DDBJ whole genome shotgun (WGS) entry which is preliminary data.</text>
</comment>